<dbReference type="GO" id="GO:0046872">
    <property type="term" value="F:metal ion binding"/>
    <property type="evidence" value="ECO:0007669"/>
    <property type="project" value="UniProtKB-KW"/>
</dbReference>
<evidence type="ECO:0000256" key="2">
    <source>
        <dbReference type="ARBA" id="ARBA00022679"/>
    </source>
</evidence>
<proteinExistence type="predicted"/>
<accession>A0A315ZE93</accession>
<dbReference type="AlphaFoldDB" id="A0A315ZE93"/>
<protein>
    <submittedName>
        <fullName evidence="5">Uncharacterized protein (DUF849 family)</fullName>
    </submittedName>
</protein>
<dbReference type="Gene3D" id="3.20.20.70">
    <property type="entry name" value="Aldolase class I"/>
    <property type="match status" value="1"/>
</dbReference>
<dbReference type="EMBL" id="QGDO01000001">
    <property type="protein sequence ID" value="PWJ43936.1"/>
    <property type="molecule type" value="Genomic_DNA"/>
</dbReference>
<dbReference type="PANTHER" id="PTHR37418">
    <property type="entry name" value="3-KETO-5-AMINOHEXANOATE CLEAVAGE ENZYME-RELATED"/>
    <property type="match status" value="1"/>
</dbReference>
<dbReference type="PANTHER" id="PTHR37418:SF2">
    <property type="entry name" value="3-KETO-5-AMINOHEXANOATE CLEAVAGE ENZYME"/>
    <property type="match status" value="1"/>
</dbReference>
<dbReference type="RefSeq" id="WP_109615461.1">
    <property type="nucleotide sequence ID" value="NZ_QGDO01000001.1"/>
</dbReference>
<evidence type="ECO:0000313" key="6">
    <source>
        <dbReference type="Proteomes" id="UP000245535"/>
    </source>
</evidence>
<evidence type="ECO:0000256" key="4">
    <source>
        <dbReference type="ARBA" id="ARBA00022833"/>
    </source>
</evidence>
<sequence>MPQKLIISAALTGVLANRTQCEGIPYTAEEIAEEGRRAIEAGASILHIHARQDNGMPAYDVESYRKIDEAVKAKCGNVIINYSTGAIGIPQEERIHHISALQPDMAALNMGSMNYAIYSKKQKQFYHDFVFANPFKDIKYFLEKMNEADCRPEMECFDTGHLNNAMPLIDMGILKPPYQFSMIMGVLGGIPATTENLLHQVKQIPSEAHWQVVGIGRKQWKMVAAAITMGGNFRVGLEDNLYLPNGDMSKSNGECVEKAVEMMRMLDSEPASIEEARAILALPKKENAELS</sequence>
<reference evidence="5 6" key="1">
    <citation type="submission" date="2018-03" db="EMBL/GenBank/DDBJ databases">
        <title>Genomic Encyclopedia of Archaeal and Bacterial Type Strains, Phase II (KMG-II): from individual species to whole genera.</title>
        <authorList>
            <person name="Goeker M."/>
        </authorList>
    </citation>
    <scope>NUCLEOTIDE SEQUENCE [LARGE SCALE GENOMIC DNA]</scope>
    <source>
        <strain evidence="5 6">DSM 28229</strain>
    </source>
</reference>
<comment type="caution">
    <text evidence="5">The sequence shown here is derived from an EMBL/GenBank/DDBJ whole genome shotgun (WGS) entry which is preliminary data.</text>
</comment>
<dbReference type="GO" id="GO:0043720">
    <property type="term" value="F:3-keto-5-aminohexanoate cleavage activity"/>
    <property type="evidence" value="ECO:0007669"/>
    <property type="project" value="InterPro"/>
</dbReference>
<dbReference type="Proteomes" id="UP000245535">
    <property type="component" value="Unassembled WGS sequence"/>
</dbReference>
<gene>
    <name evidence="5" type="ORF">BC781_101286</name>
</gene>
<keyword evidence="2" id="KW-0808">Transferase</keyword>
<keyword evidence="6" id="KW-1185">Reference proteome</keyword>
<keyword evidence="3" id="KW-0479">Metal-binding</keyword>
<dbReference type="OrthoDB" id="63399at2"/>
<dbReference type="Pfam" id="PF05853">
    <property type="entry name" value="BKACE"/>
    <property type="match status" value="1"/>
</dbReference>
<evidence type="ECO:0000256" key="3">
    <source>
        <dbReference type="ARBA" id="ARBA00022723"/>
    </source>
</evidence>
<evidence type="ECO:0000256" key="1">
    <source>
        <dbReference type="ARBA" id="ARBA00001947"/>
    </source>
</evidence>
<evidence type="ECO:0000313" key="5">
    <source>
        <dbReference type="EMBL" id="PWJ43936.1"/>
    </source>
</evidence>
<name>A0A315ZE93_SEDFL</name>
<dbReference type="InterPro" id="IPR013785">
    <property type="entry name" value="Aldolase_TIM"/>
</dbReference>
<organism evidence="5 6">
    <name type="scientific">Sediminitomix flava</name>
    <dbReference type="NCBI Taxonomy" id="379075"/>
    <lineage>
        <taxon>Bacteria</taxon>
        <taxon>Pseudomonadati</taxon>
        <taxon>Bacteroidota</taxon>
        <taxon>Cytophagia</taxon>
        <taxon>Cytophagales</taxon>
        <taxon>Flammeovirgaceae</taxon>
        <taxon>Sediminitomix</taxon>
    </lineage>
</organism>
<comment type="cofactor">
    <cofactor evidence="1">
        <name>Zn(2+)</name>
        <dbReference type="ChEBI" id="CHEBI:29105"/>
    </cofactor>
</comment>
<dbReference type="InterPro" id="IPR008567">
    <property type="entry name" value="BKACE"/>
</dbReference>
<keyword evidence="4" id="KW-0862">Zinc</keyword>